<dbReference type="GO" id="GO:0005506">
    <property type="term" value="F:iron ion binding"/>
    <property type="evidence" value="ECO:0007669"/>
    <property type="project" value="InterPro"/>
</dbReference>
<dbReference type="Gene3D" id="1.10.630.10">
    <property type="entry name" value="Cytochrome P450"/>
    <property type="match status" value="1"/>
</dbReference>
<dbReference type="PANTHER" id="PTHR24286">
    <property type="entry name" value="CYTOCHROME P450 26"/>
    <property type="match status" value="1"/>
</dbReference>
<keyword evidence="4" id="KW-0560">Oxidoreductase</keyword>
<evidence type="ECO:0000313" key="6">
    <source>
        <dbReference type="Proteomes" id="UP001417504"/>
    </source>
</evidence>
<evidence type="ECO:0000256" key="4">
    <source>
        <dbReference type="RuleBase" id="RU000461"/>
    </source>
</evidence>
<dbReference type="GO" id="GO:0016132">
    <property type="term" value="P:brassinosteroid biosynthetic process"/>
    <property type="evidence" value="ECO:0007669"/>
    <property type="project" value="TreeGrafter"/>
</dbReference>
<evidence type="ECO:0008006" key="7">
    <source>
        <dbReference type="Google" id="ProtNLM"/>
    </source>
</evidence>
<dbReference type="InterPro" id="IPR036396">
    <property type="entry name" value="Cyt_P450_sf"/>
</dbReference>
<dbReference type="GO" id="GO:0020037">
    <property type="term" value="F:heme binding"/>
    <property type="evidence" value="ECO:0007669"/>
    <property type="project" value="InterPro"/>
</dbReference>
<evidence type="ECO:0000256" key="2">
    <source>
        <dbReference type="ARBA" id="ARBA00023004"/>
    </source>
</evidence>
<dbReference type="GO" id="GO:0016705">
    <property type="term" value="F:oxidoreductase activity, acting on paired donors, with incorporation or reduction of molecular oxygen"/>
    <property type="evidence" value="ECO:0007669"/>
    <property type="project" value="InterPro"/>
</dbReference>
<gene>
    <name evidence="5" type="ORF">Sjap_009749</name>
</gene>
<dbReference type="GO" id="GO:0044550">
    <property type="term" value="P:secondary metabolite biosynthetic process"/>
    <property type="evidence" value="ECO:0007669"/>
    <property type="project" value="UniProtKB-ARBA"/>
</dbReference>
<name>A0AAP0P318_9MAGN</name>
<dbReference type="PANTHER" id="PTHR24286:SF305">
    <property type="entry name" value="CYTOCHROME P450 708A2"/>
    <property type="match status" value="1"/>
</dbReference>
<dbReference type="InterPro" id="IPR001128">
    <property type="entry name" value="Cyt_P450"/>
</dbReference>
<sequence length="494" mass="56343">MTMLSLIVVCATTLFVIYITHWVYRWRNPKCNGGKLPPGSMGFPFIGETFELRRCSDSLDVHSFFKKRIQKYGSIFRTSLAGRQVVVSSDPNFIHFILQQEGKLVDLWYMEAFAEILGLDDPSILAIGSITKYVKSLILTHFGIETTKNNLLPKLEALSKQSLSSWSSQPSINVKEAVSSMVFNCTLGMLFGYDPIKSSQEDLGLMFTNFLRSILCFPVNIPGTAFHESLKNQKMVLEMIKDVMKRRRHSSSSSSLPDEEIKHRRRDALDDVMEDMKREVFLTDDFSAFVMFGLIIASSETISASLSLAIKLLTEHPLALKELRDEHEAILQMRKENITNNHQESCITWEEYKSMTFTSYVINETLRLANLTPGIIRRARNDINYDGYIIPKGWTVVLVTSTLHLNSVKFPDPLVFNPWRWKDIGKEITRKDFLVFGGGLRVCPGAEFTKAFIGTFLHAIVTNYTWKKTKGGDVIRDPALTFKDGLYIQVRRIE</sequence>
<comment type="similarity">
    <text evidence="4">Belongs to the cytochrome P450 family.</text>
</comment>
<feature type="binding site" description="axial binding residue" evidence="3">
    <location>
        <position position="443"/>
    </location>
    <ligand>
        <name>heme</name>
        <dbReference type="ChEBI" id="CHEBI:30413"/>
    </ligand>
    <ligandPart>
        <name>Fe</name>
        <dbReference type="ChEBI" id="CHEBI:18248"/>
    </ligandPart>
</feature>
<dbReference type="GO" id="GO:0010268">
    <property type="term" value="P:brassinosteroid homeostasis"/>
    <property type="evidence" value="ECO:0007669"/>
    <property type="project" value="TreeGrafter"/>
</dbReference>
<dbReference type="AlphaFoldDB" id="A0AAP0P318"/>
<dbReference type="SUPFAM" id="SSF48264">
    <property type="entry name" value="Cytochrome P450"/>
    <property type="match status" value="1"/>
</dbReference>
<proteinExistence type="inferred from homology"/>
<keyword evidence="1 3" id="KW-0479">Metal-binding</keyword>
<dbReference type="GO" id="GO:0016125">
    <property type="term" value="P:sterol metabolic process"/>
    <property type="evidence" value="ECO:0007669"/>
    <property type="project" value="TreeGrafter"/>
</dbReference>
<keyword evidence="6" id="KW-1185">Reference proteome</keyword>
<reference evidence="5 6" key="1">
    <citation type="submission" date="2024-01" db="EMBL/GenBank/DDBJ databases">
        <title>Genome assemblies of Stephania.</title>
        <authorList>
            <person name="Yang L."/>
        </authorList>
    </citation>
    <scope>NUCLEOTIDE SEQUENCE [LARGE SCALE GENOMIC DNA]</scope>
    <source>
        <strain evidence="5">QJT</strain>
        <tissue evidence="5">Leaf</tissue>
    </source>
</reference>
<dbReference type="CDD" id="cd11043">
    <property type="entry name" value="CYP90-like"/>
    <property type="match status" value="1"/>
</dbReference>
<evidence type="ECO:0000256" key="1">
    <source>
        <dbReference type="ARBA" id="ARBA00022723"/>
    </source>
</evidence>
<dbReference type="GO" id="GO:0004497">
    <property type="term" value="F:monooxygenase activity"/>
    <property type="evidence" value="ECO:0007669"/>
    <property type="project" value="UniProtKB-KW"/>
</dbReference>
<dbReference type="InterPro" id="IPR017972">
    <property type="entry name" value="Cyt_P450_CS"/>
</dbReference>
<accession>A0AAP0P318</accession>
<organism evidence="5 6">
    <name type="scientific">Stephania japonica</name>
    <dbReference type="NCBI Taxonomy" id="461633"/>
    <lineage>
        <taxon>Eukaryota</taxon>
        <taxon>Viridiplantae</taxon>
        <taxon>Streptophyta</taxon>
        <taxon>Embryophyta</taxon>
        <taxon>Tracheophyta</taxon>
        <taxon>Spermatophyta</taxon>
        <taxon>Magnoliopsida</taxon>
        <taxon>Ranunculales</taxon>
        <taxon>Menispermaceae</taxon>
        <taxon>Menispermoideae</taxon>
        <taxon>Cissampelideae</taxon>
        <taxon>Stephania</taxon>
    </lineage>
</organism>
<comment type="caution">
    <text evidence="5">The sequence shown here is derived from an EMBL/GenBank/DDBJ whole genome shotgun (WGS) entry which is preliminary data.</text>
</comment>
<evidence type="ECO:0000256" key="3">
    <source>
        <dbReference type="PIRSR" id="PIRSR602401-1"/>
    </source>
</evidence>
<dbReference type="PRINTS" id="PR00463">
    <property type="entry name" value="EP450I"/>
</dbReference>
<dbReference type="PROSITE" id="PS00086">
    <property type="entry name" value="CYTOCHROME_P450"/>
    <property type="match status" value="1"/>
</dbReference>
<protein>
    <recommendedName>
        <fullName evidence="7">Cytochrome P450</fullName>
    </recommendedName>
</protein>
<dbReference type="Proteomes" id="UP001417504">
    <property type="component" value="Unassembled WGS sequence"/>
</dbReference>
<keyword evidence="4" id="KW-0503">Monooxygenase</keyword>
<comment type="cofactor">
    <cofactor evidence="3">
        <name>heme</name>
        <dbReference type="ChEBI" id="CHEBI:30413"/>
    </cofactor>
</comment>
<keyword evidence="2 3" id="KW-0408">Iron</keyword>
<dbReference type="InterPro" id="IPR002401">
    <property type="entry name" value="Cyt_P450_E_grp-I"/>
</dbReference>
<dbReference type="EMBL" id="JBBNAE010000004">
    <property type="protein sequence ID" value="KAK9129262.1"/>
    <property type="molecule type" value="Genomic_DNA"/>
</dbReference>
<keyword evidence="3 4" id="KW-0349">Heme</keyword>
<evidence type="ECO:0000313" key="5">
    <source>
        <dbReference type="EMBL" id="KAK9129262.1"/>
    </source>
</evidence>
<dbReference type="Pfam" id="PF00067">
    <property type="entry name" value="p450"/>
    <property type="match status" value="1"/>
</dbReference>